<sequence>MNKKVADVLLRKGSNITTVQPGDSVLEALRIMADQNIGSVMVMENGRYLGIMTERDYSRKIILKGRSSTDTPVAEIMSNDFPRVTTADSIDYCMQLMSDKNIRYLPVFDGEQVIGIISINDVVKETILSHEETITQLKDYLHSAR</sequence>
<gene>
    <name evidence="4" type="ORF">D3H65_03645</name>
</gene>
<dbReference type="InterPro" id="IPR000644">
    <property type="entry name" value="CBS_dom"/>
</dbReference>
<dbReference type="Proteomes" id="UP000263900">
    <property type="component" value="Chromosome"/>
</dbReference>
<dbReference type="PANTHER" id="PTHR43080">
    <property type="entry name" value="CBS DOMAIN-CONTAINING PROTEIN CBSX3, MITOCHONDRIAL"/>
    <property type="match status" value="1"/>
</dbReference>
<dbReference type="OrthoDB" id="9802114at2"/>
<dbReference type="AlphaFoldDB" id="A0A3B7MIR2"/>
<dbReference type="InterPro" id="IPR046342">
    <property type="entry name" value="CBS_dom_sf"/>
</dbReference>
<feature type="domain" description="CBS" evidence="3">
    <location>
        <begin position="77"/>
        <end position="132"/>
    </location>
</feature>
<dbReference type="InterPro" id="IPR051257">
    <property type="entry name" value="Diverse_CBS-Domain"/>
</dbReference>
<dbReference type="RefSeq" id="WP_119048957.1">
    <property type="nucleotide sequence ID" value="NZ_CP032157.1"/>
</dbReference>
<dbReference type="KEGG" id="pseg:D3H65_03645"/>
<dbReference type="EMBL" id="CP032157">
    <property type="protein sequence ID" value="AXY73119.1"/>
    <property type="molecule type" value="Genomic_DNA"/>
</dbReference>
<dbReference type="Gene3D" id="3.10.580.10">
    <property type="entry name" value="CBS-domain"/>
    <property type="match status" value="1"/>
</dbReference>
<proteinExistence type="predicted"/>
<dbReference type="PROSITE" id="PS51371">
    <property type="entry name" value="CBS"/>
    <property type="match status" value="2"/>
</dbReference>
<dbReference type="SUPFAM" id="SSF54631">
    <property type="entry name" value="CBS-domain pair"/>
    <property type="match status" value="1"/>
</dbReference>
<dbReference type="PANTHER" id="PTHR43080:SF2">
    <property type="entry name" value="CBS DOMAIN-CONTAINING PROTEIN"/>
    <property type="match status" value="1"/>
</dbReference>
<evidence type="ECO:0000313" key="4">
    <source>
        <dbReference type="EMBL" id="AXY73119.1"/>
    </source>
</evidence>
<evidence type="ECO:0000256" key="2">
    <source>
        <dbReference type="PROSITE-ProRule" id="PRU00703"/>
    </source>
</evidence>
<reference evidence="4 5" key="1">
    <citation type="submission" date="2018-09" db="EMBL/GenBank/DDBJ databases">
        <title>Genome sequencing of strain 6GH32-13.</title>
        <authorList>
            <person name="Weon H.-Y."/>
            <person name="Heo J."/>
            <person name="Kwon S.-W."/>
        </authorList>
    </citation>
    <scope>NUCLEOTIDE SEQUENCE [LARGE SCALE GENOMIC DNA]</scope>
    <source>
        <strain evidence="4 5">5GH32-13</strain>
    </source>
</reference>
<keyword evidence="1 2" id="KW-0129">CBS domain</keyword>
<name>A0A3B7MIR2_9BACT</name>
<dbReference type="CDD" id="cd04623">
    <property type="entry name" value="CBS_pair_bac_euk"/>
    <property type="match status" value="1"/>
</dbReference>
<evidence type="ECO:0000313" key="5">
    <source>
        <dbReference type="Proteomes" id="UP000263900"/>
    </source>
</evidence>
<evidence type="ECO:0000259" key="3">
    <source>
        <dbReference type="PROSITE" id="PS51371"/>
    </source>
</evidence>
<dbReference type="SMART" id="SM00116">
    <property type="entry name" value="CBS"/>
    <property type="match status" value="2"/>
</dbReference>
<dbReference type="InterPro" id="IPR044725">
    <property type="entry name" value="CBSX3_CBS_dom"/>
</dbReference>
<feature type="domain" description="CBS" evidence="3">
    <location>
        <begin position="10"/>
        <end position="68"/>
    </location>
</feature>
<keyword evidence="5" id="KW-1185">Reference proteome</keyword>
<protein>
    <submittedName>
        <fullName evidence="4">CBS domain-containing protein</fullName>
    </submittedName>
</protein>
<evidence type="ECO:0000256" key="1">
    <source>
        <dbReference type="ARBA" id="ARBA00023122"/>
    </source>
</evidence>
<organism evidence="4 5">
    <name type="scientific">Paraflavitalea soli</name>
    <dbReference type="NCBI Taxonomy" id="2315862"/>
    <lineage>
        <taxon>Bacteria</taxon>
        <taxon>Pseudomonadati</taxon>
        <taxon>Bacteroidota</taxon>
        <taxon>Chitinophagia</taxon>
        <taxon>Chitinophagales</taxon>
        <taxon>Chitinophagaceae</taxon>
        <taxon>Paraflavitalea</taxon>
    </lineage>
</organism>
<dbReference type="Pfam" id="PF00571">
    <property type="entry name" value="CBS"/>
    <property type="match status" value="2"/>
</dbReference>
<accession>A0A3B7MIR2</accession>